<protein>
    <recommendedName>
        <fullName evidence="2">Activator of Hsp90 ATPase homologue 1/2-like C-terminal domain-containing protein</fullName>
    </recommendedName>
</protein>
<dbReference type="Proteomes" id="UP001500221">
    <property type="component" value="Unassembled WGS sequence"/>
</dbReference>
<dbReference type="InterPro" id="IPR023393">
    <property type="entry name" value="START-like_dom_sf"/>
</dbReference>
<evidence type="ECO:0000256" key="1">
    <source>
        <dbReference type="ARBA" id="ARBA00006817"/>
    </source>
</evidence>
<dbReference type="Pfam" id="PF08327">
    <property type="entry name" value="AHSA1"/>
    <property type="match status" value="1"/>
</dbReference>
<dbReference type="SUPFAM" id="SSF55961">
    <property type="entry name" value="Bet v1-like"/>
    <property type="match status" value="1"/>
</dbReference>
<dbReference type="RefSeq" id="WP_345455489.1">
    <property type="nucleotide sequence ID" value="NZ_BAABKG010000001.1"/>
</dbReference>
<accession>A0ABP9PC89</accession>
<dbReference type="EMBL" id="BAABKG010000001">
    <property type="protein sequence ID" value="GAA5144294.1"/>
    <property type="molecule type" value="Genomic_DNA"/>
</dbReference>
<dbReference type="Gene3D" id="3.30.530.20">
    <property type="match status" value="1"/>
</dbReference>
<keyword evidence="4" id="KW-1185">Reference proteome</keyword>
<name>A0ABP9PC89_9ACTN</name>
<evidence type="ECO:0000313" key="3">
    <source>
        <dbReference type="EMBL" id="GAA5144294.1"/>
    </source>
</evidence>
<evidence type="ECO:0000313" key="4">
    <source>
        <dbReference type="Proteomes" id="UP001500221"/>
    </source>
</evidence>
<feature type="domain" description="Activator of Hsp90 ATPase homologue 1/2-like C-terminal" evidence="2">
    <location>
        <begin position="28"/>
        <end position="153"/>
    </location>
</feature>
<comment type="caution">
    <text evidence="3">The sequence shown here is derived from an EMBL/GenBank/DDBJ whole genome shotgun (WGS) entry which is preliminary data.</text>
</comment>
<comment type="similarity">
    <text evidence="1">Belongs to the AHA1 family.</text>
</comment>
<gene>
    <name evidence="3" type="ORF">GCM10023340_11850</name>
</gene>
<dbReference type="InterPro" id="IPR013538">
    <property type="entry name" value="ASHA1/2-like_C"/>
</dbReference>
<sequence>MTHTATPTGRREQRDGARHLVLTRTFAAPLAAVWAAVAEPERMQRWIGTFSGDPASGEVAFRMTAEGDDVPVETYVVEACRPPHHYAVRSRDPQPWREDGTGEPMVWRLVVDLAETDGVTTLTFAQTLDRADAGEIAASVGPGWEYYLDRLVADLDGTGADAVQWGEQYHPGMASHYERLLGD</sequence>
<organism evidence="3 4">
    <name type="scientific">Nocardioides marinquilinus</name>
    <dbReference type="NCBI Taxonomy" id="1210400"/>
    <lineage>
        <taxon>Bacteria</taxon>
        <taxon>Bacillati</taxon>
        <taxon>Actinomycetota</taxon>
        <taxon>Actinomycetes</taxon>
        <taxon>Propionibacteriales</taxon>
        <taxon>Nocardioidaceae</taxon>
        <taxon>Nocardioides</taxon>
    </lineage>
</organism>
<reference evidence="4" key="1">
    <citation type="journal article" date="2019" name="Int. J. Syst. Evol. Microbiol.">
        <title>The Global Catalogue of Microorganisms (GCM) 10K type strain sequencing project: providing services to taxonomists for standard genome sequencing and annotation.</title>
        <authorList>
            <consortium name="The Broad Institute Genomics Platform"/>
            <consortium name="The Broad Institute Genome Sequencing Center for Infectious Disease"/>
            <person name="Wu L."/>
            <person name="Ma J."/>
        </authorList>
    </citation>
    <scope>NUCLEOTIDE SEQUENCE [LARGE SCALE GENOMIC DNA]</scope>
    <source>
        <strain evidence="4">JCM 18459</strain>
    </source>
</reference>
<evidence type="ECO:0000259" key="2">
    <source>
        <dbReference type="Pfam" id="PF08327"/>
    </source>
</evidence>
<proteinExistence type="inferred from homology"/>